<evidence type="ECO:0000256" key="1">
    <source>
        <dbReference type="SAM" id="MobiDB-lite"/>
    </source>
</evidence>
<dbReference type="Proteomes" id="UP000575898">
    <property type="component" value="Unassembled WGS sequence"/>
</dbReference>
<feature type="chain" id="PRO_5032735453" description="WD40 repeat domain-containing protein" evidence="2">
    <location>
        <begin position="20"/>
        <end position="543"/>
    </location>
</feature>
<keyword evidence="4" id="KW-1185">Reference proteome</keyword>
<feature type="region of interest" description="Disordered" evidence="1">
    <location>
        <begin position="26"/>
        <end position="45"/>
    </location>
</feature>
<name>A0A840MKY4_9PROT</name>
<comment type="caution">
    <text evidence="3">The sequence shown here is derived from an EMBL/GenBank/DDBJ whole genome shotgun (WGS) entry which is preliminary data.</text>
</comment>
<dbReference type="SUPFAM" id="SSF50969">
    <property type="entry name" value="YVTN repeat-like/Quinoprotein amine dehydrogenase"/>
    <property type="match status" value="1"/>
</dbReference>
<keyword evidence="2" id="KW-0732">Signal</keyword>
<feature type="compositionally biased region" description="Polar residues" evidence="1">
    <location>
        <begin position="36"/>
        <end position="45"/>
    </location>
</feature>
<feature type="compositionally biased region" description="Pro residues" evidence="1">
    <location>
        <begin position="253"/>
        <end position="266"/>
    </location>
</feature>
<dbReference type="InterPro" id="IPR011044">
    <property type="entry name" value="Quino_amine_DH_bsu"/>
</dbReference>
<accession>A0A840MKY4</accession>
<protein>
    <recommendedName>
        <fullName evidence="5">WD40 repeat domain-containing protein</fullName>
    </recommendedName>
</protein>
<gene>
    <name evidence="3" type="ORF">HNQ59_000065</name>
</gene>
<dbReference type="EMBL" id="JACHHY010000001">
    <property type="protein sequence ID" value="MBB5016803.1"/>
    <property type="molecule type" value="Genomic_DNA"/>
</dbReference>
<feature type="region of interest" description="Disordered" evidence="1">
    <location>
        <begin position="247"/>
        <end position="282"/>
    </location>
</feature>
<dbReference type="RefSeq" id="WP_184033595.1">
    <property type="nucleotide sequence ID" value="NZ_JACHHY010000001.1"/>
</dbReference>
<reference evidence="3 4" key="1">
    <citation type="submission" date="2020-08" db="EMBL/GenBank/DDBJ databases">
        <title>Genomic Encyclopedia of Type Strains, Phase IV (KMG-IV): sequencing the most valuable type-strain genomes for metagenomic binning, comparative biology and taxonomic classification.</title>
        <authorList>
            <person name="Goeker M."/>
        </authorList>
    </citation>
    <scope>NUCLEOTIDE SEQUENCE [LARGE SCALE GENOMIC DNA]</scope>
    <source>
        <strain evidence="3 4">DSM 27165</strain>
    </source>
</reference>
<evidence type="ECO:0000256" key="2">
    <source>
        <dbReference type="SAM" id="SignalP"/>
    </source>
</evidence>
<evidence type="ECO:0000313" key="3">
    <source>
        <dbReference type="EMBL" id="MBB5016803.1"/>
    </source>
</evidence>
<sequence>MTNLSLCRLSTLTLAVAMAMTGCGGGGGSGGGGEQKSPTANVSVAPQPVQRSCIDTNDNFHCDATEPASGQGPSLQMQISPETGEVLSVLAAPAGLAPSAYHTLLRAMQLISPDLPLATLQQQLAARLGPASTTLEAALQVVLKPQAGWGLQEQVLAVTATSLANGRPSEVRMPAMARDAVEVAGFAKAGSDEQVTSMAWQGSQLLVGTSKPNRLLLLSADRQHTVLDVLPSPRREVAMMHAMGGASGVITRPQPPKPPVPLPPAQPGSSTPTTPTHEPIAPSEGLSQLVAGADAHVVFAVMTATKPTVQSTPCRALSAGEVPSFGVFRWGVSKQGSQIALDRSPVCVNDGISQVVYRAGAGQLLALDGPGKRILQLDAGQLALQQSWPLPAKPVHMALANQARELWVAQDDQSLLRIGLDGQALSGWRLATAPSGMAAQGDWAVVVEGQQISVYHTLGAEPRLIRQLRLPGAAQQWSISHDWLAVSLPDQRVQVYHLGSGQLRADAWLPDPINQLALHGDRLHIVAGGNRWYRLDWRAHPPA</sequence>
<dbReference type="AlphaFoldDB" id="A0A840MKY4"/>
<feature type="signal peptide" evidence="2">
    <location>
        <begin position="1"/>
        <end position="19"/>
    </location>
</feature>
<evidence type="ECO:0000313" key="4">
    <source>
        <dbReference type="Proteomes" id="UP000575898"/>
    </source>
</evidence>
<proteinExistence type="predicted"/>
<evidence type="ECO:0008006" key="5">
    <source>
        <dbReference type="Google" id="ProtNLM"/>
    </source>
</evidence>
<organism evidence="3 4">
    <name type="scientific">Chitinivorax tropicus</name>
    <dbReference type="NCBI Taxonomy" id="714531"/>
    <lineage>
        <taxon>Bacteria</taxon>
        <taxon>Pseudomonadati</taxon>
        <taxon>Pseudomonadota</taxon>
        <taxon>Betaproteobacteria</taxon>
        <taxon>Chitinivorax</taxon>
    </lineage>
</organism>